<evidence type="ECO:0000256" key="4">
    <source>
        <dbReference type="ARBA" id="ARBA00023014"/>
    </source>
</evidence>
<name>A0ABS5PU36_9FIRM</name>
<feature type="domain" description="Radical SAM core" evidence="5">
    <location>
        <begin position="85"/>
        <end position="306"/>
    </location>
</feature>
<keyword evidence="2" id="KW-0479">Metal-binding</keyword>
<dbReference type="InterPro" id="IPR007197">
    <property type="entry name" value="rSAM"/>
</dbReference>
<organism evidence="6 7">
    <name type="scientific">Fusibacter paucivorans</name>
    <dbReference type="NCBI Taxonomy" id="76009"/>
    <lineage>
        <taxon>Bacteria</taxon>
        <taxon>Bacillati</taxon>
        <taxon>Bacillota</taxon>
        <taxon>Clostridia</taxon>
        <taxon>Eubacteriales</taxon>
        <taxon>Eubacteriales Family XII. Incertae Sedis</taxon>
        <taxon>Fusibacter</taxon>
    </lineage>
</organism>
<keyword evidence="4" id="KW-0411">Iron-sulfur</keyword>
<evidence type="ECO:0000259" key="5">
    <source>
        <dbReference type="PROSITE" id="PS51918"/>
    </source>
</evidence>
<dbReference type="NCBIfam" id="NF045646">
    <property type="entry name" value="rSAM_Se_TrsS"/>
    <property type="match status" value="1"/>
</dbReference>
<keyword evidence="7" id="KW-1185">Reference proteome</keyword>
<dbReference type="SFLD" id="SFLDG01100">
    <property type="entry name" value="methyltransferase_(Class_D)"/>
    <property type="match status" value="1"/>
</dbReference>
<dbReference type="CDD" id="cd01335">
    <property type="entry name" value="Radical_SAM"/>
    <property type="match status" value="1"/>
</dbReference>
<dbReference type="EMBL" id="JAHBCL010000040">
    <property type="protein sequence ID" value="MBS7528432.1"/>
    <property type="molecule type" value="Genomic_DNA"/>
</dbReference>
<dbReference type="SFLD" id="SFLDG01067">
    <property type="entry name" value="SPASM/twitch_domain_containing"/>
    <property type="match status" value="1"/>
</dbReference>
<evidence type="ECO:0000313" key="7">
    <source>
        <dbReference type="Proteomes" id="UP000746471"/>
    </source>
</evidence>
<evidence type="ECO:0000256" key="1">
    <source>
        <dbReference type="ARBA" id="ARBA00022691"/>
    </source>
</evidence>
<dbReference type="InterPro" id="IPR013785">
    <property type="entry name" value="Aldolase_TIM"/>
</dbReference>
<dbReference type="Pfam" id="PF04055">
    <property type="entry name" value="Radical_SAM"/>
    <property type="match status" value="1"/>
</dbReference>
<dbReference type="PANTHER" id="PTHR43306:SF1">
    <property type="entry name" value="7,8-DIHYDRO-6-HYDROXYMETHYLPTERIN DIMETHYLTRANSFERASE"/>
    <property type="match status" value="1"/>
</dbReference>
<dbReference type="SUPFAM" id="SSF102114">
    <property type="entry name" value="Radical SAM enzymes"/>
    <property type="match status" value="1"/>
</dbReference>
<keyword evidence="3" id="KW-0408">Iron</keyword>
<accession>A0ABS5PU36</accession>
<gene>
    <name evidence="6" type="ORF">KHM83_17225</name>
</gene>
<dbReference type="InterPro" id="IPR058240">
    <property type="entry name" value="rSAM_sf"/>
</dbReference>
<evidence type="ECO:0000313" key="6">
    <source>
        <dbReference type="EMBL" id="MBS7528432.1"/>
    </source>
</evidence>
<dbReference type="RefSeq" id="WP_213238290.1">
    <property type="nucleotide sequence ID" value="NZ_JAHBCL010000040.1"/>
</dbReference>
<dbReference type="PROSITE" id="PS51918">
    <property type="entry name" value="RADICAL_SAM"/>
    <property type="match status" value="1"/>
</dbReference>
<dbReference type="InterPro" id="IPR054698">
    <property type="entry name" value="rSAM_Se_TrsS"/>
</dbReference>
<evidence type="ECO:0000256" key="2">
    <source>
        <dbReference type="ARBA" id="ARBA00022723"/>
    </source>
</evidence>
<dbReference type="InterPro" id="IPR034474">
    <property type="entry name" value="Methyltransferase_Class_D"/>
</dbReference>
<dbReference type="SFLD" id="SFLDS00029">
    <property type="entry name" value="Radical_SAM"/>
    <property type="match status" value="1"/>
</dbReference>
<dbReference type="Proteomes" id="UP000746471">
    <property type="component" value="Unassembled WGS sequence"/>
</dbReference>
<dbReference type="PANTHER" id="PTHR43306">
    <property type="entry name" value="7,8-DIHYDRO-6-HYDROXYMETHYLPTERIN DIMETHYLTRANSFERASE"/>
    <property type="match status" value="1"/>
</dbReference>
<proteinExistence type="predicted"/>
<reference evidence="6 7" key="1">
    <citation type="submission" date="2021-05" db="EMBL/GenBank/DDBJ databases">
        <title>Fusibacter ferrireducens sp. nov., an anaerobic, sulfur- and Fe-reducing bacterium isolated from the mangrove sediment.</title>
        <authorList>
            <person name="Qiu D."/>
        </authorList>
    </citation>
    <scope>NUCLEOTIDE SEQUENCE [LARGE SCALE GENOMIC DNA]</scope>
    <source>
        <strain evidence="6 7">DSM 12116</strain>
    </source>
</reference>
<dbReference type="InterPro" id="IPR056488">
    <property type="entry name" value="Zn_ribbon_HMPTM"/>
</dbReference>
<dbReference type="Gene3D" id="3.20.20.70">
    <property type="entry name" value="Aldolase class I"/>
    <property type="match status" value="1"/>
</dbReference>
<dbReference type="Pfam" id="PF23545">
    <property type="entry name" value="Zn_ribbon_HMPTM"/>
    <property type="match status" value="1"/>
</dbReference>
<protein>
    <submittedName>
        <fullName evidence="6">Radical SAM protein</fullName>
    </submittedName>
</protein>
<keyword evidence="1" id="KW-0949">S-adenosyl-L-methionine</keyword>
<sequence length="450" mass="49739">MSMKILNQTESVCPICLEPIKANLCQYEDGIYLEKVCLQHGEFCTKVWTETPSLETWLSERSLAPYDADGAREADCPNGCGICDHHQQNTCCVLLEVTSRCNLKCPICFASAAESHTVDPSLHTIEAWYDMLVKRGGPFNIQLSGGEPSLRDDLPAIIELGKQKGFHFFQLNTNGIRIAEDETYLKALADAGLSCAFLQFDGLTANTHEMLRGKDLIALKQKAIEQCGKYNIGVVLVPTIVRGVNDSEIGDIIRFAVSKMPVVRGVHFQPVSYFGRYPEHLRADYFTLSEVMTQIDKQTDGQLSLDHFIPPSSEHPMCSFNAKFMKTKDGSLKPMTTFGKSKASCCCSSENAAAQARDFVARQWAAPKTAVPVFQMATTNGPDLTSLDAFLEDAKQIITISGMAFQDAWTLDLDRLHYCHIHVVSPSGDLVPFCAYNLTSKSGETLHRLG</sequence>
<evidence type="ECO:0000256" key="3">
    <source>
        <dbReference type="ARBA" id="ARBA00023004"/>
    </source>
</evidence>
<comment type="caution">
    <text evidence="6">The sequence shown here is derived from an EMBL/GenBank/DDBJ whole genome shotgun (WGS) entry which is preliminary data.</text>
</comment>